<dbReference type="Pfam" id="PF05368">
    <property type="entry name" value="NmrA"/>
    <property type="match status" value="1"/>
</dbReference>
<dbReference type="EMBL" id="JACAZH010000011">
    <property type="protein sequence ID" value="KAF7355202.1"/>
    <property type="molecule type" value="Genomic_DNA"/>
</dbReference>
<gene>
    <name evidence="4" type="ORF">MSAN_01436000</name>
</gene>
<dbReference type="GO" id="GO:0005634">
    <property type="term" value="C:nucleus"/>
    <property type="evidence" value="ECO:0007669"/>
    <property type="project" value="TreeGrafter"/>
</dbReference>
<dbReference type="Gene3D" id="3.40.50.720">
    <property type="entry name" value="NAD(P)-binding Rossmann-like Domain"/>
    <property type="match status" value="1"/>
</dbReference>
<name>A0A8H6Y9Q1_9AGAR</name>
<comment type="similarity">
    <text evidence="1">Belongs to the NmrA-type oxidoreductase family.</text>
</comment>
<protein>
    <submittedName>
        <fullName evidence="4">NmrA domain-containing protein</fullName>
    </submittedName>
</protein>
<sequence>MSTTKLILVIGATGAQGLAIIDALLAPRHRREPFSLRYPAGQRALELRARGVECVQGTFYSQRYYFLIHSFLISTGSFEDQEAVAKALIGVYGVYVNTDGFTVGEIREIYAGMLIFEAAKKTKSLRHYVWSSVPYASKLAGFKPQYRAGHMNGKGLVADWLRGQPSTASKDGLAWSILETVMYTEMLAGGLLEPLNVRADGTVVFAVPMGDSKFPLVTLKDIGWWARYTFDYRAETSGQDLAIASHVVGFDEIVKTFIEVTGKPAVYKPQTLEEWWNNFGPHVNSFIGSGSMTIKQNFSGLWNTVGGGLGRRDMDWIRSVHPGTQSLEDWMRETKYTGGGSTTLKSREDHGNWGLKEDVVRKL</sequence>
<dbReference type="InterPro" id="IPR051164">
    <property type="entry name" value="NmrA-like_oxidored"/>
</dbReference>
<evidence type="ECO:0000259" key="3">
    <source>
        <dbReference type="Pfam" id="PF05368"/>
    </source>
</evidence>
<evidence type="ECO:0000256" key="2">
    <source>
        <dbReference type="ARBA" id="ARBA00022857"/>
    </source>
</evidence>
<dbReference type="PANTHER" id="PTHR42748:SF14">
    <property type="entry name" value="SNOAL-LIKE DOMAIN-CONTAINING PROTEIN"/>
    <property type="match status" value="1"/>
</dbReference>
<dbReference type="Proteomes" id="UP000623467">
    <property type="component" value="Unassembled WGS sequence"/>
</dbReference>
<evidence type="ECO:0000313" key="5">
    <source>
        <dbReference type="Proteomes" id="UP000623467"/>
    </source>
</evidence>
<keyword evidence="2" id="KW-0521">NADP</keyword>
<organism evidence="4 5">
    <name type="scientific">Mycena sanguinolenta</name>
    <dbReference type="NCBI Taxonomy" id="230812"/>
    <lineage>
        <taxon>Eukaryota</taxon>
        <taxon>Fungi</taxon>
        <taxon>Dikarya</taxon>
        <taxon>Basidiomycota</taxon>
        <taxon>Agaricomycotina</taxon>
        <taxon>Agaricomycetes</taxon>
        <taxon>Agaricomycetidae</taxon>
        <taxon>Agaricales</taxon>
        <taxon>Marasmiineae</taxon>
        <taxon>Mycenaceae</taxon>
        <taxon>Mycena</taxon>
    </lineage>
</organism>
<dbReference type="OrthoDB" id="300709at2759"/>
<dbReference type="SUPFAM" id="SSF51735">
    <property type="entry name" value="NAD(P)-binding Rossmann-fold domains"/>
    <property type="match status" value="1"/>
</dbReference>
<feature type="domain" description="NmrA-like" evidence="3">
    <location>
        <begin position="4"/>
        <end position="277"/>
    </location>
</feature>
<evidence type="ECO:0000256" key="1">
    <source>
        <dbReference type="ARBA" id="ARBA00006328"/>
    </source>
</evidence>
<dbReference type="InterPro" id="IPR008030">
    <property type="entry name" value="NmrA-like"/>
</dbReference>
<keyword evidence="5" id="KW-1185">Reference proteome</keyword>
<evidence type="ECO:0000313" key="4">
    <source>
        <dbReference type="EMBL" id="KAF7355202.1"/>
    </source>
</evidence>
<dbReference type="InterPro" id="IPR036291">
    <property type="entry name" value="NAD(P)-bd_dom_sf"/>
</dbReference>
<proteinExistence type="inferred from homology"/>
<reference evidence="4" key="1">
    <citation type="submission" date="2020-05" db="EMBL/GenBank/DDBJ databases">
        <title>Mycena genomes resolve the evolution of fungal bioluminescence.</title>
        <authorList>
            <person name="Tsai I.J."/>
        </authorList>
    </citation>
    <scope>NUCLEOTIDE SEQUENCE</scope>
    <source>
        <strain evidence="4">160909Yilan</strain>
    </source>
</reference>
<comment type="caution">
    <text evidence="4">The sequence shown here is derived from an EMBL/GenBank/DDBJ whole genome shotgun (WGS) entry which is preliminary data.</text>
</comment>
<dbReference type="PANTHER" id="PTHR42748">
    <property type="entry name" value="NITROGEN METABOLITE REPRESSION PROTEIN NMRA FAMILY MEMBER"/>
    <property type="match status" value="1"/>
</dbReference>
<accession>A0A8H6Y9Q1</accession>
<dbReference type="AlphaFoldDB" id="A0A8H6Y9Q1"/>